<feature type="compositionally biased region" description="Basic residues" evidence="1">
    <location>
        <begin position="124"/>
        <end position="133"/>
    </location>
</feature>
<keyword evidence="3" id="KW-1185">Reference proteome</keyword>
<organism evidence="2 3">
    <name type="scientific">Lujinxingia vulgaris</name>
    <dbReference type="NCBI Taxonomy" id="2600176"/>
    <lineage>
        <taxon>Bacteria</taxon>
        <taxon>Deltaproteobacteria</taxon>
        <taxon>Bradymonadales</taxon>
        <taxon>Lujinxingiaceae</taxon>
        <taxon>Lujinxingia</taxon>
    </lineage>
</organism>
<evidence type="ECO:0000256" key="1">
    <source>
        <dbReference type="SAM" id="MobiDB-lite"/>
    </source>
</evidence>
<dbReference type="Gene3D" id="3.30.2020.40">
    <property type="entry name" value="Uncharacterised protein PF10387, DUF2442"/>
    <property type="match status" value="1"/>
</dbReference>
<comment type="caution">
    <text evidence="2">The sequence shown here is derived from an EMBL/GenBank/DDBJ whole genome shotgun (WGS) entry which is preliminary data.</text>
</comment>
<gene>
    <name evidence="2" type="ORF">FRC98_20715</name>
</gene>
<dbReference type="RefSeq" id="WP_146983490.1">
    <property type="nucleotide sequence ID" value="NZ_VOSM01000027.1"/>
</dbReference>
<dbReference type="InterPro" id="IPR018841">
    <property type="entry name" value="DUF2442"/>
</dbReference>
<evidence type="ECO:0000313" key="2">
    <source>
        <dbReference type="EMBL" id="TXD33388.1"/>
    </source>
</evidence>
<dbReference type="OrthoDB" id="337884at2"/>
<accession>A0A5C6X8E7</accession>
<reference evidence="2 3" key="1">
    <citation type="submission" date="2019-08" db="EMBL/GenBank/DDBJ databases">
        <title>Bradymonadales sp. TMQ4.</title>
        <authorList>
            <person name="Liang Q."/>
        </authorList>
    </citation>
    <scope>NUCLEOTIDE SEQUENCE [LARGE SCALE GENOMIC DNA]</scope>
    <source>
        <strain evidence="2 3">TMQ4</strain>
    </source>
</reference>
<feature type="region of interest" description="Disordered" evidence="1">
    <location>
        <begin position="108"/>
        <end position="139"/>
    </location>
</feature>
<proteinExistence type="predicted"/>
<dbReference type="Pfam" id="PF10387">
    <property type="entry name" value="DUF2442"/>
    <property type="match status" value="1"/>
</dbReference>
<name>A0A5C6X8E7_9DELT</name>
<dbReference type="EMBL" id="VOSM01000027">
    <property type="protein sequence ID" value="TXD33388.1"/>
    <property type="molecule type" value="Genomic_DNA"/>
</dbReference>
<feature type="compositionally biased region" description="Low complexity" evidence="1">
    <location>
        <begin position="110"/>
        <end position="123"/>
    </location>
</feature>
<evidence type="ECO:0000313" key="3">
    <source>
        <dbReference type="Proteomes" id="UP000321412"/>
    </source>
</evidence>
<dbReference type="AlphaFoldDB" id="A0A5C6X8E7"/>
<protein>
    <submittedName>
        <fullName evidence="2">DUF2442 domain-containing protein</fullName>
    </submittedName>
</protein>
<dbReference type="Proteomes" id="UP000321412">
    <property type="component" value="Unassembled WGS sequence"/>
</dbReference>
<sequence length="139" mass="14545">MAVTEQEFARAEAASAAVRQHGYATAARYDRKADRLVVSLHTGIELTVPVHLLEGLAGADAAALSEIEITPSGLGLHWPALDADIYVPGLLSGEFGSRSWMAAELGAQGGRTRSAAKANAARNNGRKGGRPAKRQAIQS</sequence>